<dbReference type="PANTHER" id="PTHR33835:SF1">
    <property type="entry name" value="METALLO-BETA-LACTAMASE DOMAIN-CONTAINING PROTEIN"/>
    <property type="match status" value="1"/>
</dbReference>
<dbReference type="PANTHER" id="PTHR33835">
    <property type="entry name" value="YALI0C07656P"/>
    <property type="match status" value="1"/>
</dbReference>
<name>A0A7W6GEC8_9HYPH</name>
<dbReference type="EMBL" id="JACIDR010000002">
    <property type="protein sequence ID" value="MBB3972736.1"/>
    <property type="molecule type" value="Genomic_DNA"/>
</dbReference>
<comment type="caution">
    <text evidence="1">The sequence shown here is derived from an EMBL/GenBank/DDBJ whole genome shotgun (WGS) entry which is preliminary data.</text>
</comment>
<evidence type="ECO:0000313" key="2">
    <source>
        <dbReference type="Proteomes" id="UP000528964"/>
    </source>
</evidence>
<protein>
    <recommendedName>
        <fullName evidence="3">DUF4336 domain-containing protein</fullName>
    </recommendedName>
</protein>
<sequence length="248" mass="27468">MTATETRSVYPPLDVLKPVADNLWLVDGGPLHAAGLPIPVRMTVVRLANGDVWLHSPTRYDEALRTEIEKLGPIRHLVAPNVAHWSFLKDWRSRCPGAVSWAAPGLRQRSQVRKSGVILDHDLGDAAPAAWAGDIDQVVVPGGFGFREVAFFHRPTSSLILTDLIQNFEPEKVSRLLRPLLRLAGSMAPDGKTPLHLRFVINARRSAAAEAARRLIRLAPERVIFAHGRWFETGGAERLRRSLGWLTG</sequence>
<reference evidence="1 2" key="1">
    <citation type="submission" date="2020-08" db="EMBL/GenBank/DDBJ databases">
        <title>Genomic Encyclopedia of Type Strains, Phase IV (KMG-IV): sequencing the most valuable type-strain genomes for metagenomic binning, comparative biology and taxonomic classification.</title>
        <authorList>
            <person name="Goeker M."/>
        </authorList>
    </citation>
    <scope>NUCLEOTIDE SEQUENCE [LARGE SCALE GENOMIC DNA]</scope>
    <source>
        <strain evidence="1 2">DSM 25481</strain>
    </source>
</reference>
<dbReference type="InterPro" id="IPR025638">
    <property type="entry name" value="DUF4336"/>
</dbReference>
<organism evidence="1 2">
    <name type="scientific">Hansschlegelia beijingensis</name>
    <dbReference type="NCBI Taxonomy" id="1133344"/>
    <lineage>
        <taxon>Bacteria</taxon>
        <taxon>Pseudomonadati</taxon>
        <taxon>Pseudomonadota</taxon>
        <taxon>Alphaproteobacteria</taxon>
        <taxon>Hyphomicrobiales</taxon>
        <taxon>Methylopilaceae</taxon>
        <taxon>Hansschlegelia</taxon>
    </lineage>
</organism>
<keyword evidence="2" id="KW-1185">Reference proteome</keyword>
<gene>
    <name evidence="1" type="ORF">GGR24_001393</name>
</gene>
<dbReference type="RefSeq" id="WP_183394620.1">
    <property type="nucleotide sequence ID" value="NZ_JACIDR010000002.1"/>
</dbReference>
<dbReference type="AlphaFoldDB" id="A0A7W6GEC8"/>
<dbReference type="Pfam" id="PF14234">
    <property type="entry name" value="DUF4336"/>
    <property type="match status" value="1"/>
</dbReference>
<proteinExistence type="predicted"/>
<dbReference type="Proteomes" id="UP000528964">
    <property type="component" value="Unassembled WGS sequence"/>
</dbReference>
<dbReference type="SUPFAM" id="SSF56281">
    <property type="entry name" value="Metallo-hydrolase/oxidoreductase"/>
    <property type="match status" value="1"/>
</dbReference>
<evidence type="ECO:0000313" key="1">
    <source>
        <dbReference type="EMBL" id="MBB3972736.1"/>
    </source>
</evidence>
<evidence type="ECO:0008006" key="3">
    <source>
        <dbReference type="Google" id="ProtNLM"/>
    </source>
</evidence>
<dbReference type="InterPro" id="IPR036866">
    <property type="entry name" value="RibonucZ/Hydroxyglut_hydro"/>
</dbReference>
<accession>A0A7W6GEC8</accession>